<name>S2L435_LITA3</name>
<dbReference type="AlphaFoldDB" id="S2L435"/>
<evidence type="ECO:0000313" key="1">
    <source>
        <dbReference type="EMBL" id="EPC02479.1"/>
    </source>
</evidence>
<gene>
    <name evidence="1" type="ORF">L861_08955</name>
</gene>
<dbReference type="EMBL" id="ASTJ01000024">
    <property type="protein sequence ID" value="EPC02479.1"/>
    <property type="molecule type" value="Genomic_DNA"/>
</dbReference>
<sequence length="72" mass="8012">MYLPTHTAVRSLPASAYAGSAFCDYRLEAPPLDEPLVVVFLQNGITQMRYVTLRTEADREGIEVWKRTAPAG</sequence>
<protein>
    <submittedName>
        <fullName evidence="1">Uncharacterized protein</fullName>
    </submittedName>
</protein>
<keyword evidence="2" id="KW-1185">Reference proteome</keyword>
<dbReference type="PATRIC" id="fig|1121939.11.peg.1899"/>
<accession>S2L435</accession>
<dbReference type="Proteomes" id="UP000014463">
    <property type="component" value="Unassembled WGS sequence"/>
</dbReference>
<reference evidence="1 2" key="1">
    <citation type="journal article" date="2013" name="Genome Announc.">
        <title>Draft genome sequence of the moderately halophilic gammaproteobacterium Halomonas anticariensis FP35.</title>
        <authorList>
            <person name="Tahrioui A."/>
            <person name="Quesada E."/>
            <person name="Llamas I."/>
        </authorList>
    </citation>
    <scope>NUCLEOTIDE SEQUENCE [LARGE SCALE GENOMIC DNA]</scope>
    <source>
        <strain evidence="2">DSM 16096 / CECT 5854 / LMG 22089 / FP35</strain>
    </source>
</reference>
<comment type="caution">
    <text evidence="1">The sequence shown here is derived from an EMBL/GenBank/DDBJ whole genome shotgun (WGS) entry which is preliminary data.</text>
</comment>
<organism evidence="1 2">
    <name type="scientific">Litchfieldella anticariensis (strain DSM 16096 / CECT 5854 / CIP 108499 / LMG 22089 / FP35)</name>
    <name type="common">Halomonas anticariensis</name>
    <dbReference type="NCBI Taxonomy" id="1121939"/>
    <lineage>
        <taxon>Bacteria</taxon>
        <taxon>Pseudomonadati</taxon>
        <taxon>Pseudomonadota</taxon>
        <taxon>Gammaproteobacteria</taxon>
        <taxon>Oceanospirillales</taxon>
        <taxon>Halomonadaceae</taxon>
        <taxon>Litchfieldella</taxon>
    </lineage>
</organism>
<proteinExistence type="predicted"/>
<evidence type="ECO:0000313" key="2">
    <source>
        <dbReference type="Proteomes" id="UP000014463"/>
    </source>
</evidence>